<dbReference type="Pfam" id="PF10080">
    <property type="entry name" value="FtrD-like"/>
    <property type="match status" value="1"/>
</dbReference>
<proteinExistence type="predicted"/>
<evidence type="ECO:0000313" key="2">
    <source>
        <dbReference type="EMBL" id="MBC8317544.1"/>
    </source>
</evidence>
<reference evidence="2 3" key="1">
    <citation type="submission" date="2020-08" db="EMBL/GenBank/DDBJ databases">
        <title>Bridging the membrane lipid divide: bacteria of the FCB group superphylum have the potential to synthesize archaeal ether lipids.</title>
        <authorList>
            <person name="Villanueva L."/>
            <person name="Von Meijenfeldt F.A.B."/>
            <person name="Westbye A.B."/>
            <person name="Yadav S."/>
            <person name="Hopmans E.C."/>
            <person name="Dutilh B.E."/>
            <person name="Sinninghe Damste J.S."/>
        </authorList>
    </citation>
    <scope>NUCLEOTIDE SEQUENCE [LARGE SCALE GENOMIC DNA]</scope>
    <source>
        <strain evidence="2">NIOZ-UU47</strain>
    </source>
</reference>
<comment type="caution">
    <text evidence="2">The sequence shown here is derived from an EMBL/GenBank/DDBJ whole genome shotgun (WGS) entry which is preliminary data.</text>
</comment>
<name>A0A8J6NET6_9BACT</name>
<accession>A0A8J6NET6</accession>
<evidence type="ECO:0000313" key="3">
    <source>
        <dbReference type="Proteomes" id="UP000614424"/>
    </source>
</evidence>
<organism evidence="2 3">
    <name type="scientific">Candidatus Desulfobia pelagia</name>
    <dbReference type="NCBI Taxonomy" id="2841692"/>
    <lineage>
        <taxon>Bacteria</taxon>
        <taxon>Pseudomonadati</taxon>
        <taxon>Thermodesulfobacteriota</taxon>
        <taxon>Desulfobulbia</taxon>
        <taxon>Desulfobulbales</taxon>
        <taxon>Desulfobulbaceae</taxon>
        <taxon>Candidatus Desulfobia</taxon>
    </lineage>
</organism>
<protein>
    <submittedName>
        <fullName evidence="2">DUF2318 domain-containing protein</fullName>
    </submittedName>
</protein>
<dbReference type="Proteomes" id="UP000614424">
    <property type="component" value="Unassembled WGS sequence"/>
</dbReference>
<dbReference type="AlphaFoldDB" id="A0A8J6NET6"/>
<gene>
    <name evidence="2" type="ORF">H8E41_06525</name>
</gene>
<dbReference type="InterPro" id="IPR018758">
    <property type="entry name" value="FtrD-like"/>
</dbReference>
<feature type="domain" description="Membrane iron-sulfur containing protein FtrD-like" evidence="1">
    <location>
        <begin position="49"/>
        <end position="148"/>
    </location>
</feature>
<evidence type="ECO:0000259" key="1">
    <source>
        <dbReference type="Pfam" id="PF10080"/>
    </source>
</evidence>
<sequence>MKTLFIGIILVVLSLFAVQAHSFRFNPWQNSVKVLSPVNGRIEIPLSEINDGKAHHFKVKADDGVMVTFFTLKSRDGVIRAAIDACDVCYKAGKGYAQSGDFMVCLNCGQKFASNKINVIKGGCNPAPLDRKIEGDNLVINIKDINTNSWYCSYKS</sequence>
<dbReference type="EMBL" id="JACNJZ010000093">
    <property type="protein sequence ID" value="MBC8317544.1"/>
    <property type="molecule type" value="Genomic_DNA"/>
</dbReference>